<feature type="transmembrane region" description="Helical" evidence="1">
    <location>
        <begin position="100"/>
        <end position="122"/>
    </location>
</feature>
<feature type="transmembrane region" description="Helical" evidence="1">
    <location>
        <begin position="69"/>
        <end position="94"/>
    </location>
</feature>
<keyword evidence="4" id="KW-1185">Reference proteome</keyword>
<evidence type="ECO:0000313" key="4">
    <source>
        <dbReference type="Proteomes" id="UP000000440"/>
    </source>
</evidence>
<dbReference type="AlphaFoldDB" id="Q8DLX2"/>
<evidence type="ECO:0000256" key="1">
    <source>
        <dbReference type="SAM" id="Phobius"/>
    </source>
</evidence>
<sequence length="235" mass="25630">MLFHLIHTPYWIVLGMGILLFLTVIFGEVGDDEVELEGDADPSEMAVDVEEGISFLAMLHWLGVGRAPLILLLALDFSLLGVLGWFLNVLFYTLSGTWPGVVWSGVIAIAALLLALTIGGLCSRPLGQIFAQFSEDTRRDRLLGCSGHVSSAHIPRSGTGIGQVSVLDANGNRLLVPAVLPPWATVTPQQGQEVLIIDRQGNEYIVVTKDSWDEAAWLRQHGHSQMPPIKEREDA</sequence>
<keyword evidence="1" id="KW-1133">Transmembrane helix</keyword>
<dbReference type="Pfam" id="PF21001">
    <property type="entry name" value="YqiJ_N"/>
    <property type="match status" value="1"/>
</dbReference>
<feature type="domain" description="Inner membrane protein YqiJ N-terminal" evidence="2">
    <location>
        <begin position="14"/>
        <end position="116"/>
    </location>
</feature>
<gene>
    <name evidence="3" type="ordered locus">tlr0354</name>
</gene>
<protein>
    <submittedName>
        <fullName evidence="3">Tlr0354 protein</fullName>
    </submittedName>
</protein>
<name>Q8DLX2_THEVB</name>
<dbReference type="RefSeq" id="WP_011056209.1">
    <property type="nucleotide sequence ID" value="NC_004113.1"/>
</dbReference>
<evidence type="ECO:0000313" key="3">
    <source>
        <dbReference type="EMBL" id="BAC07906.1"/>
    </source>
</evidence>
<dbReference type="Proteomes" id="UP000000440">
    <property type="component" value="Chromosome"/>
</dbReference>
<dbReference type="EnsemblBacteria" id="BAC07906">
    <property type="protein sequence ID" value="BAC07906"/>
    <property type="gene ID" value="BAC07906"/>
</dbReference>
<keyword evidence="1" id="KW-0472">Membrane</keyword>
<feature type="transmembrane region" description="Helical" evidence="1">
    <location>
        <begin position="6"/>
        <end position="26"/>
    </location>
</feature>
<dbReference type="KEGG" id="tel:tlr0354"/>
<proteinExistence type="predicted"/>
<accession>Q8DLX2</accession>
<dbReference type="STRING" id="197221.gene:10746939"/>
<organism evidence="3 4">
    <name type="scientific">Thermosynechococcus vestitus (strain NIES-2133 / IAM M-273 / BP-1)</name>
    <dbReference type="NCBI Taxonomy" id="197221"/>
    <lineage>
        <taxon>Bacteria</taxon>
        <taxon>Bacillati</taxon>
        <taxon>Cyanobacteriota</taxon>
        <taxon>Cyanophyceae</taxon>
        <taxon>Acaryochloridales</taxon>
        <taxon>Thermosynechococcaceae</taxon>
        <taxon>Thermosynechococcus</taxon>
    </lineage>
</organism>
<dbReference type="eggNOG" id="ENOG502ZBUS">
    <property type="taxonomic scope" value="Bacteria"/>
</dbReference>
<evidence type="ECO:0000259" key="2">
    <source>
        <dbReference type="Pfam" id="PF21001"/>
    </source>
</evidence>
<keyword evidence="1" id="KW-0812">Transmembrane</keyword>
<dbReference type="EMBL" id="BA000039">
    <property type="protein sequence ID" value="BAC07906.1"/>
    <property type="molecule type" value="Genomic_DNA"/>
</dbReference>
<dbReference type="InterPro" id="IPR048376">
    <property type="entry name" value="YqiJ_N"/>
</dbReference>
<reference evidence="3 4" key="1">
    <citation type="journal article" date="2002" name="DNA Res.">
        <title>Complete genome structure of the thermophilic cyanobacterium Thermosynechococcus elongatus BP-1.</title>
        <authorList>
            <person name="Nakamura Y."/>
            <person name="Kaneko T."/>
            <person name="Sato S."/>
            <person name="Ikeuchi M."/>
            <person name="Katoh H."/>
            <person name="Sasamoto S."/>
            <person name="Watanabe A."/>
            <person name="Iriguchi M."/>
            <person name="Kawashima K."/>
            <person name="Kimura T."/>
            <person name="Kishida Y."/>
            <person name="Kiyokawa C."/>
            <person name="Kohara M."/>
            <person name="Matsumoto M."/>
            <person name="Matsuno A."/>
            <person name="Nakazaki N."/>
            <person name="Shimpo S."/>
            <person name="Sugimoto M."/>
            <person name="Takeuchi C."/>
            <person name="Yamada M."/>
            <person name="Tabata S."/>
        </authorList>
    </citation>
    <scope>NUCLEOTIDE SEQUENCE [LARGE SCALE GENOMIC DNA]</scope>
    <source>
        <strain evidence="4">IAM M-273 / NIES-2133 / BP-1</strain>
    </source>
</reference>